<dbReference type="VEuPathDB" id="CryptoDB:Vbra_7132"/>
<dbReference type="InParanoid" id="A0A0G4EE06"/>
<dbReference type="InterPro" id="IPR006843">
    <property type="entry name" value="PAP/fibrillin_dom"/>
</dbReference>
<dbReference type="PANTHER" id="PTHR31906">
    <property type="entry name" value="PLASTID-LIPID-ASSOCIATED PROTEIN 4, CHLOROPLASTIC-RELATED"/>
    <property type="match status" value="1"/>
</dbReference>
<organism evidence="6 7">
    <name type="scientific">Vitrella brassicaformis (strain CCMP3155)</name>
    <dbReference type="NCBI Taxonomy" id="1169540"/>
    <lineage>
        <taxon>Eukaryota</taxon>
        <taxon>Sar</taxon>
        <taxon>Alveolata</taxon>
        <taxon>Colpodellida</taxon>
        <taxon>Vitrellaceae</taxon>
        <taxon>Vitrella</taxon>
    </lineage>
</organism>
<evidence type="ECO:0000256" key="4">
    <source>
        <dbReference type="SAM" id="SignalP"/>
    </source>
</evidence>
<evidence type="ECO:0000259" key="5">
    <source>
        <dbReference type="Pfam" id="PF04755"/>
    </source>
</evidence>
<dbReference type="AlphaFoldDB" id="A0A0G4EE06"/>
<keyword evidence="4" id="KW-0732">Signal</keyword>
<feature type="region of interest" description="Disordered" evidence="3">
    <location>
        <begin position="30"/>
        <end position="58"/>
    </location>
</feature>
<reference evidence="6 7" key="1">
    <citation type="submission" date="2014-11" db="EMBL/GenBank/DDBJ databases">
        <authorList>
            <person name="Zhu J."/>
            <person name="Qi W."/>
            <person name="Song R."/>
        </authorList>
    </citation>
    <scope>NUCLEOTIDE SEQUENCE [LARGE SCALE GENOMIC DNA]</scope>
</reference>
<keyword evidence="7" id="KW-1185">Reference proteome</keyword>
<dbReference type="InterPro" id="IPR039633">
    <property type="entry name" value="PAP"/>
</dbReference>
<protein>
    <recommendedName>
        <fullName evidence="5">Plastid lipid-associated protein/fibrillin conserved domain-containing protein</fullName>
    </recommendedName>
</protein>
<feature type="chain" id="PRO_5005187198" description="Plastid lipid-associated protein/fibrillin conserved domain-containing protein" evidence="4">
    <location>
        <begin position="20"/>
        <end position="416"/>
    </location>
</feature>
<dbReference type="Pfam" id="PF04755">
    <property type="entry name" value="PAP_fibrillin"/>
    <property type="match status" value="1"/>
</dbReference>
<proteinExistence type="predicted"/>
<dbReference type="EMBL" id="CDMY01000189">
    <property type="protein sequence ID" value="CEL93795.1"/>
    <property type="molecule type" value="Genomic_DNA"/>
</dbReference>
<evidence type="ECO:0000313" key="7">
    <source>
        <dbReference type="Proteomes" id="UP000041254"/>
    </source>
</evidence>
<dbReference type="Proteomes" id="UP000041254">
    <property type="component" value="Unassembled WGS sequence"/>
</dbReference>
<keyword evidence="2" id="KW-0934">Plastid</keyword>
<evidence type="ECO:0000313" key="6">
    <source>
        <dbReference type="EMBL" id="CEL93795.1"/>
    </source>
</evidence>
<dbReference type="GO" id="GO:0009536">
    <property type="term" value="C:plastid"/>
    <property type="evidence" value="ECO:0007669"/>
    <property type="project" value="UniProtKB-SubCell"/>
</dbReference>
<gene>
    <name evidence="6" type="ORF">Vbra_7132</name>
</gene>
<comment type="subcellular location">
    <subcellularLocation>
        <location evidence="1">Plastid</location>
    </subcellularLocation>
</comment>
<accession>A0A0G4EE06</accession>
<evidence type="ECO:0000256" key="3">
    <source>
        <dbReference type="SAM" id="MobiDB-lite"/>
    </source>
</evidence>
<feature type="domain" description="Plastid lipid-associated protein/fibrillin conserved" evidence="5">
    <location>
        <begin position="63"/>
        <end position="228"/>
    </location>
</feature>
<evidence type="ECO:0000256" key="1">
    <source>
        <dbReference type="ARBA" id="ARBA00004474"/>
    </source>
</evidence>
<dbReference type="OrthoDB" id="423069at2759"/>
<name>A0A0G4EE06_VITBC</name>
<sequence>MELLLLFIAFLLDASAASAFLHPSSLSANHRYPSRRPSPTPSKATLASPAVAARRSSRPPDLLKKELLRLSEEAEQGQVRAADVTSRILAVADELASISPVADSASSALLDGVWQFCWNNDAEALALLSNPLYSRATTAYQEIDTSGEQCRVTTVLLYNDTQSSVRLFVDAEPQESGPRVAIKFSRAVTSVRGLPEVALPLPFSGWFDNVYLDSDFRVSRDSRGATFIWTRRPEAPSEWGTQRPTERWSRRLADLLASGRSGDADAGRSREIEGLVGLLARNPTRFDRTALDGERENVWSSGPLWQTVLSPWARTFQTWDTATSTLETRTEFRSWPGASVIARSSLSEDDPSRGITPKGFTTTEERASVRWGGSETGLWVSGDRKVTVLHVDERLRVLEGEGGERVVQLRVPPAAE</sequence>
<evidence type="ECO:0000256" key="2">
    <source>
        <dbReference type="ARBA" id="ARBA00022640"/>
    </source>
</evidence>
<feature type="signal peptide" evidence="4">
    <location>
        <begin position="1"/>
        <end position="19"/>
    </location>
</feature>